<keyword evidence="1" id="KW-0812">Transmembrane</keyword>
<gene>
    <name evidence="2" type="ORF">CPT_Miami_184</name>
</gene>
<organism evidence="2 3">
    <name type="scientific">Klebsiella phage Miami</name>
    <dbReference type="NCBI Taxonomy" id="2767581"/>
    <lineage>
        <taxon>Viruses</taxon>
        <taxon>Duplodnaviria</taxon>
        <taxon>Heunggongvirae</taxon>
        <taxon>Uroviricota</taxon>
        <taxon>Caudoviricetes</taxon>
        <taxon>Chimalliviridae</taxon>
        <taxon>Miamivirus</taxon>
        <taxon>Miamivirus miami</taxon>
    </lineage>
</organism>
<dbReference type="Proteomes" id="UP000662782">
    <property type="component" value="Segment"/>
</dbReference>
<evidence type="ECO:0000313" key="2">
    <source>
        <dbReference type="EMBL" id="QPB09279.1"/>
    </source>
</evidence>
<evidence type="ECO:0000313" key="3">
    <source>
        <dbReference type="Proteomes" id="UP000662782"/>
    </source>
</evidence>
<feature type="transmembrane region" description="Helical" evidence="1">
    <location>
        <begin position="55"/>
        <end position="77"/>
    </location>
</feature>
<accession>A0A873WCX4</accession>
<name>A0A873WCX4_9CAUD</name>
<dbReference type="EMBL" id="MT701590">
    <property type="protein sequence ID" value="QPB09279.1"/>
    <property type="molecule type" value="Genomic_DNA"/>
</dbReference>
<protein>
    <submittedName>
        <fullName evidence="2">Uncharacterized protein</fullName>
    </submittedName>
</protein>
<reference evidence="2 3" key="1">
    <citation type="submission" date="2020-07" db="EMBL/GenBank/DDBJ databases">
        <title>Complete genome sequence of Klebsiella pneumoniae phage Miami.</title>
        <authorList>
            <person name="Mora D.A."/>
            <person name="Lessor L."/>
            <person name="Gill J."/>
            <person name="Liu M."/>
        </authorList>
    </citation>
    <scope>NUCLEOTIDE SEQUENCE [LARGE SCALE GENOMIC DNA]</scope>
</reference>
<evidence type="ECO:0000256" key="1">
    <source>
        <dbReference type="SAM" id="Phobius"/>
    </source>
</evidence>
<proteinExistence type="predicted"/>
<sequence>MFNNVILFVYDDSELATQYTVANKGGARRLTTPGHSVLLSDVKDRVGKSSFHNSIVVFLRGGVFFVFMCGSVLYGLVGDLDHLLDHLLKIRDELNTRADIRNRTILHISEAGFGRYDIIPTIDPVAHKALADYQNNKLF</sequence>
<keyword evidence="1" id="KW-1133">Transmembrane helix</keyword>
<keyword evidence="3" id="KW-1185">Reference proteome</keyword>
<keyword evidence="1" id="KW-0472">Membrane</keyword>